<keyword evidence="1" id="KW-1133">Transmembrane helix</keyword>
<accession>A0A175VGD9</accession>
<feature type="transmembrane region" description="Helical" evidence="1">
    <location>
        <begin position="140"/>
        <end position="160"/>
    </location>
</feature>
<protein>
    <submittedName>
        <fullName evidence="3">DUF2301 domain-containing membrane protein</fullName>
    </submittedName>
</protein>
<dbReference type="Pfam" id="PF10063">
    <property type="entry name" value="DUF2301"/>
    <property type="match status" value="1"/>
</dbReference>
<keyword evidence="1" id="KW-0812">Transmembrane</keyword>
<dbReference type="InterPro" id="IPR019275">
    <property type="entry name" value="DUF2301"/>
</dbReference>
<sequence length="178" mass="18958">MANPEIESPLDGVDKLTVLLYRIGLSGAALLLLGRGASLLSGIEPIAPASWLSLLALASALCSFSIHLYDKRIRLMLQGFGWGALAFAALGAPDALVLGAALATLSGLAFKEQFCFAIPGIRLVPVLLPLLWLLEWGRLEWAAALAALVSGALLTLLALAKWRMPLHFDIGDKGRYQI</sequence>
<feature type="transmembrane region" description="Helical" evidence="1">
    <location>
        <begin position="49"/>
        <end position="69"/>
    </location>
</feature>
<gene>
    <name evidence="2" type="ORF">LCR_17840</name>
    <name evidence="3" type="ORF">V1482_15730</name>
</gene>
<dbReference type="Proteomes" id="UP000078435">
    <property type="component" value="Unassembled WGS sequence"/>
</dbReference>
<evidence type="ECO:0000313" key="3">
    <source>
        <dbReference type="EMBL" id="MEL3920858.1"/>
    </source>
</evidence>
<proteinExistence type="predicted"/>
<dbReference type="EMBL" id="JMGO02000008">
    <property type="protein sequence ID" value="KXU79559.1"/>
    <property type="molecule type" value="Genomic_DNA"/>
</dbReference>
<reference evidence="2 4" key="1">
    <citation type="submission" date="2016-02" db="EMBL/GenBank/DDBJ databases">
        <title>Draft genome sequence of Aeromonas trota strain 1999lcr isolated from cerebrospinal fluid (CSF).</title>
        <authorList>
            <person name="Dallagassa C.B."/>
            <person name="Prediger K.C."/>
            <person name="Weiss V.A."/>
            <person name="Assis F.E."/>
            <person name="Baura V."/>
            <person name="Cruz L.M."/>
            <person name="Souza E.M."/>
            <person name="Pedrosa F.O."/>
            <person name="Fadel-Picheth C.M."/>
        </authorList>
    </citation>
    <scope>NUCLEOTIDE SEQUENCE [LARGE SCALE GENOMIC DNA]</scope>
    <source>
        <strain evidence="2 4">1999lcr</strain>
    </source>
</reference>
<evidence type="ECO:0000313" key="2">
    <source>
        <dbReference type="EMBL" id="KXU79559.1"/>
    </source>
</evidence>
<feature type="transmembrane region" description="Helical" evidence="1">
    <location>
        <begin position="81"/>
        <end position="102"/>
    </location>
</feature>
<feature type="transmembrane region" description="Helical" evidence="1">
    <location>
        <begin position="19"/>
        <end position="37"/>
    </location>
</feature>
<evidence type="ECO:0000313" key="4">
    <source>
        <dbReference type="Proteomes" id="UP000078435"/>
    </source>
</evidence>
<evidence type="ECO:0000313" key="5">
    <source>
        <dbReference type="Proteomes" id="UP001491613"/>
    </source>
</evidence>
<keyword evidence="5" id="KW-1185">Reference proteome</keyword>
<dbReference type="EMBL" id="JAZDDP010000008">
    <property type="protein sequence ID" value="MEL3920858.1"/>
    <property type="molecule type" value="Genomic_DNA"/>
</dbReference>
<feature type="transmembrane region" description="Helical" evidence="1">
    <location>
        <begin position="114"/>
        <end position="134"/>
    </location>
</feature>
<keyword evidence="1" id="KW-0472">Membrane</keyword>
<organism evidence="2 4">
    <name type="scientific">Aeromonas enteropelogenes</name>
    <name type="common">Aeromonas trota</name>
    <dbReference type="NCBI Taxonomy" id="29489"/>
    <lineage>
        <taxon>Bacteria</taxon>
        <taxon>Pseudomonadati</taxon>
        <taxon>Pseudomonadota</taxon>
        <taxon>Gammaproteobacteria</taxon>
        <taxon>Aeromonadales</taxon>
        <taxon>Aeromonadaceae</taxon>
        <taxon>Aeromonas</taxon>
    </lineage>
</organism>
<evidence type="ECO:0000256" key="1">
    <source>
        <dbReference type="SAM" id="Phobius"/>
    </source>
</evidence>
<dbReference type="AlphaFoldDB" id="A0A175VGD9"/>
<name>A0A175VGD9_AEREN</name>
<dbReference type="RefSeq" id="WP_026457418.1">
    <property type="nucleotide sequence ID" value="NZ_CDCG01000006.1"/>
</dbReference>
<comment type="caution">
    <text evidence="2">The sequence shown here is derived from an EMBL/GenBank/DDBJ whole genome shotgun (WGS) entry which is preliminary data.</text>
</comment>
<dbReference type="Proteomes" id="UP001491613">
    <property type="component" value="Unassembled WGS sequence"/>
</dbReference>
<reference evidence="3 5" key="2">
    <citation type="submission" date="2024-01" db="EMBL/GenBank/DDBJ databases">
        <title>Horizontal gene transfer in Aeromonas trota.</title>
        <authorList>
            <person name="Otero Olarra J.E."/>
            <person name="Perez Valdespino A."/>
        </authorList>
    </citation>
    <scope>NUCLEOTIDE SEQUENCE [LARGE SCALE GENOMIC DNA]</scope>
    <source>
        <strain evidence="3 5">9.1</strain>
    </source>
</reference>